<feature type="domain" description="Flavin reductase like" evidence="2">
    <location>
        <begin position="19"/>
        <end position="162"/>
    </location>
</feature>
<proteinExistence type="predicted"/>
<organism evidence="3 4">
    <name type="scientific">Methylobacterium aerolatum</name>
    <dbReference type="NCBI Taxonomy" id="418708"/>
    <lineage>
        <taxon>Bacteria</taxon>
        <taxon>Pseudomonadati</taxon>
        <taxon>Pseudomonadota</taxon>
        <taxon>Alphaproteobacteria</taxon>
        <taxon>Hyphomicrobiales</taxon>
        <taxon>Methylobacteriaceae</taxon>
        <taxon>Methylobacterium</taxon>
    </lineage>
</organism>
<comment type="caution">
    <text evidence="3">The sequence shown here is derived from an EMBL/GenBank/DDBJ whole genome shotgun (WGS) entry which is preliminary data.</text>
</comment>
<dbReference type="PANTHER" id="PTHR30466:SF1">
    <property type="entry name" value="FMN REDUCTASE (NADH) RUTF"/>
    <property type="match status" value="1"/>
</dbReference>
<evidence type="ECO:0000313" key="3">
    <source>
        <dbReference type="EMBL" id="MDQ0446105.1"/>
    </source>
</evidence>
<keyword evidence="4" id="KW-1185">Reference proteome</keyword>
<protein>
    <submittedName>
        <fullName evidence="3">Flavin reductase</fullName>
        <ecNumber evidence="3">1.5.1.-</ecNumber>
    </submittedName>
</protein>
<reference evidence="3 4" key="1">
    <citation type="submission" date="2023-07" db="EMBL/GenBank/DDBJ databases">
        <title>Genomic Encyclopedia of Type Strains, Phase IV (KMG-IV): sequencing the most valuable type-strain genomes for metagenomic binning, comparative biology and taxonomic classification.</title>
        <authorList>
            <person name="Goeker M."/>
        </authorList>
    </citation>
    <scope>NUCLEOTIDE SEQUENCE [LARGE SCALE GENOMIC DNA]</scope>
    <source>
        <strain evidence="3 4">DSM 19013</strain>
    </source>
</reference>
<dbReference type="SMART" id="SM00903">
    <property type="entry name" value="Flavin_Reduct"/>
    <property type="match status" value="1"/>
</dbReference>
<name>A0ABU0HUV0_9HYPH</name>
<dbReference type="GO" id="GO:0016491">
    <property type="term" value="F:oxidoreductase activity"/>
    <property type="evidence" value="ECO:0007669"/>
    <property type="project" value="UniProtKB-KW"/>
</dbReference>
<dbReference type="Pfam" id="PF01613">
    <property type="entry name" value="Flavin_Reduct"/>
    <property type="match status" value="1"/>
</dbReference>
<evidence type="ECO:0000256" key="1">
    <source>
        <dbReference type="ARBA" id="ARBA00023002"/>
    </source>
</evidence>
<gene>
    <name evidence="3" type="ORF">QO012_000583</name>
</gene>
<keyword evidence="1 3" id="KW-0560">Oxidoreductase</keyword>
<evidence type="ECO:0000259" key="2">
    <source>
        <dbReference type="SMART" id="SM00903"/>
    </source>
</evidence>
<dbReference type="RefSeq" id="WP_238203488.1">
    <property type="nucleotide sequence ID" value="NZ_BPQE01000013.1"/>
</dbReference>
<dbReference type="InterPro" id="IPR012349">
    <property type="entry name" value="Split_barrel_FMN-bd"/>
</dbReference>
<dbReference type="EMBL" id="JAUSVP010000001">
    <property type="protein sequence ID" value="MDQ0446105.1"/>
    <property type="molecule type" value="Genomic_DNA"/>
</dbReference>
<evidence type="ECO:0000313" key="4">
    <source>
        <dbReference type="Proteomes" id="UP001231124"/>
    </source>
</evidence>
<sequence length="187" mass="19476">MGPRNTLPAIDGAAYREAMARLAGAVHLVTTDGPGGRAGFTATAVCSVSDAPPTLLVCINRGASAYPAFQANGRLCVNLLAADQRHLADAFGRRPLEERFGVGTWETGLGGGPLLRGALAAFEGRIVHRVPAGTHDVLFCEVDALAGGGGDALVYGFRRYHAVQAEAPIAEPRRPERALRAPSPALL</sequence>
<dbReference type="EC" id="1.5.1.-" evidence="3"/>
<dbReference type="InterPro" id="IPR002563">
    <property type="entry name" value="Flavin_Rdtase-like_dom"/>
</dbReference>
<accession>A0ABU0HUV0</accession>
<dbReference type="Gene3D" id="2.30.110.10">
    <property type="entry name" value="Electron Transport, Fmn-binding Protein, Chain A"/>
    <property type="match status" value="1"/>
</dbReference>
<dbReference type="InterPro" id="IPR050268">
    <property type="entry name" value="NADH-dep_flavin_reductase"/>
</dbReference>
<dbReference type="PANTHER" id="PTHR30466">
    <property type="entry name" value="FLAVIN REDUCTASE"/>
    <property type="match status" value="1"/>
</dbReference>
<dbReference type="Proteomes" id="UP001231124">
    <property type="component" value="Unassembled WGS sequence"/>
</dbReference>
<dbReference type="SUPFAM" id="SSF50475">
    <property type="entry name" value="FMN-binding split barrel"/>
    <property type="match status" value="1"/>
</dbReference>